<organism evidence="2 3">
    <name type="scientific">Pseudomonas putida</name>
    <name type="common">Arthrobacter siderocapsulatus</name>
    <dbReference type="NCBI Taxonomy" id="303"/>
    <lineage>
        <taxon>Bacteria</taxon>
        <taxon>Pseudomonadati</taxon>
        <taxon>Pseudomonadota</taxon>
        <taxon>Gammaproteobacteria</taxon>
        <taxon>Pseudomonadales</taxon>
        <taxon>Pseudomonadaceae</taxon>
        <taxon>Pseudomonas</taxon>
    </lineage>
</organism>
<comment type="caution">
    <text evidence="2">The sequence shown here is derived from an EMBL/GenBank/DDBJ whole genome shotgun (WGS) entry which is preliminary data.</text>
</comment>
<gene>
    <name evidence="2" type="ORF">M8C81_11975</name>
</gene>
<proteinExistence type="predicted"/>
<reference evidence="2" key="1">
    <citation type="submission" date="2022-05" db="EMBL/GenBank/DDBJ databases">
        <authorList>
            <person name="Yi M."/>
        </authorList>
    </citation>
    <scope>NUCLEOTIDE SEQUENCE</scope>
    <source>
        <strain evidence="2">DS2</strain>
    </source>
</reference>
<evidence type="ECO:0000313" key="3">
    <source>
        <dbReference type="Proteomes" id="UP001202943"/>
    </source>
</evidence>
<sequence>MSLHFLETRFDKVSYLQNLLIAHATGKPADSGEYQQLRHELLSDNEIASHLPSWLKLHRDLESFWGFIQPKFGTYAERRTYISQQFTPLLDALEQKSSGPLLHEAVAAKAAAFRMPAPPPPSLFPRTIPYTEASVPVTVNNTVVARNKRNVFIVHGRDNEAKLDVSRFIESIGLRAIILHEQANAGMTIIEKIEHYAGEADFALVLYTPCDQGRGHHEKKMPPKDRARQNVVFEHGYLMAKLGRENVCALVKGTIETPNDVSGVVYVSLDQSGAWQKEIVKELRACGYTINNW</sequence>
<evidence type="ECO:0000313" key="2">
    <source>
        <dbReference type="EMBL" id="MCO1621318.1"/>
    </source>
</evidence>
<dbReference type="Pfam" id="PF10137">
    <property type="entry name" value="CAP12-PCTIR_TIR"/>
    <property type="match status" value="1"/>
</dbReference>
<dbReference type="AlphaFoldDB" id="A0AAW5HLC7"/>
<dbReference type="InterPro" id="IPR019302">
    <property type="entry name" value="CAP12/PCTIR_TIR_dom"/>
</dbReference>
<protein>
    <submittedName>
        <fullName evidence="2">Nucleotide-binding protein</fullName>
    </submittedName>
</protein>
<reference evidence="2" key="2">
    <citation type="submission" date="2023-08" db="EMBL/GenBank/DDBJ databases">
        <title>Isolation, Identification, Denitrification Characteristics of A Highly Efficient Aerobic Denitrifying Bacterial Strain DS2.</title>
        <authorList>
            <person name="Wang H."/>
        </authorList>
    </citation>
    <scope>NUCLEOTIDE SEQUENCE</scope>
    <source>
        <strain evidence="2">DS2</strain>
    </source>
</reference>
<accession>A0AAW5HLC7</accession>
<evidence type="ECO:0000259" key="1">
    <source>
        <dbReference type="Pfam" id="PF10137"/>
    </source>
</evidence>
<name>A0AAW5HLC7_PSEPU</name>
<dbReference type="Proteomes" id="UP001202943">
    <property type="component" value="Unassembled WGS sequence"/>
</dbReference>
<dbReference type="EMBL" id="JAMHFX010000162">
    <property type="protein sequence ID" value="MCO1621318.1"/>
    <property type="molecule type" value="Genomic_DNA"/>
</dbReference>
<dbReference type="RefSeq" id="WP_252459571.1">
    <property type="nucleotide sequence ID" value="NZ_JAMHFX010000162.1"/>
</dbReference>
<dbReference type="GO" id="GO:0050135">
    <property type="term" value="F:NADP+ nucleosidase activity"/>
    <property type="evidence" value="ECO:0007669"/>
    <property type="project" value="InterPro"/>
</dbReference>
<feature type="domain" description="CD-NTase-associated protein 12/Pycsar effector protein TIR" evidence="1">
    <location>
        <begin position="150"/>
        <end position="270"/>
    </location>
</feature>